<keyword evidence="1" id="KW-0472">Membrane</keyword>
<proteinExistence type="predicted"/>
<dbReference type="Proteomes" id="UP000034246">
    <property type="component" value="Unassembled WGS sequence"/>
</dbReference>
<dbReference type="STRING" id="1618550.UT39_C0018G0010"/>
<gene>
    <name evidence="2" type="ORF">UT39_C0018G0010</name>
</gene>
<dbReference type="EMBL" id="LBWP01000018">
    <property type="protein sequence ID" value="KKR10537.1"/>
    <property type="molecule type" value="Genomic_DNA"/>
</dbReference>
<dbReference type="AlphaFoldDB" id="A0A0G0R9Z5"/>
<evidence type="ECO:0000256" key="1">
    <source>
        <dbReference type="SAM" id="Phobius"/>
    </source>
</evidence>
<evidence type="ECO:0000313" key="2">
    <source>
        <dbReference type="EMBL" id="KKR10537.1"/>
    </source>
</evidence>
<sequence length="599" mass="64522">MKRNRSFSLVEVILAIAIFVILAVSGMTLVLHSFSVNKLGEEQTNAGLYAQEGIEGVRSIKDQYWSNLVADAETKGLWYSNGYWEFNGTNDTKDKYTRIILVSAVNRDGNGNIVESGGTLDANTMKVTSTVNWNFSTARNNSITHITYLTNFRKPIVEDALVIYGDASNTPKYRLFNSYSNSFGAQLNTVSGSSGQYFSVRTSPRKIEAIAGYVSSSGVLQVMCFNGLSWTNEWSVSVGGGGTTKRFDIAYETSSGDVVVVYSQNTTSANALVYRTKAGSSGCGLVNWTSAVNFATNPSATTGTVQWVSLARDPRTASNNITAIWADDSSDLGVNNWSGSTWATGTGTYKALETDLERVNTSQDVDNFGVVYESVSGNAMVVWGNASGANGVNGARYSRCTGGVYTCSWSTASPIPTVNDDVHNIDVSANPNTNQIAYAAIGDAGNDLTAGYWSGSAWTGYRNLDASAESPFPGSKLVSTAWLINGLTTRWVLSYDDATGQNLSWFAATPGSVPVMQADFDVVPNVGDIRERYDSDFNPVAKNEAMVVFTNASRLLFAKRILMDTSGNFTWNNSDGSAALGTTAIIPQQGFAFAYWRNP</sequence>
<feature type="transmembrane region" description="Helical" evidence="1">
    <location>
        <begin position="12"/>
        <end position="34"/>
    </location>
</feature>
<organism evidence="2 3">
    <name type="scientific">Candidatus Woesebacteria bacterium GW2011_GWA1_39_21</name>
    <dbReference type="NCBI Taxonomy" id="1618550"/>
    <lineage>
        <taxon>Bacteria</taxon>
        <taxon>Candidatus Woeseibacteriota</taxon>
    </lineage>
</organism>
<dbReference type="Pfam" id="PF07963">
    <property type="entry name" value="N_methyl"/>
    <property type="match status" value="1"/>
</dbReference>
<accession>A0A0G0R9Z5</accession>
<reference evidence="2 3" key="1">
    <citation type="journal article" date="2015" name="Nature">
        <title>rRNA introns, odd ribosomes, and small enigmatic genomes across a large radiation of phyla.</title>
        <authorList>
            <person name="Brown C.T."/>
            <person name="Hug L.A."/>
            <person name="Thomas B.C."/>
            <person name="Sharon I."/>
            <person name="Castelle C.J."/>
            <person name="Singh A."/>
            <person name="Wilkins M.J."/>
            <person name="Williams K.H."/>
            <person name="Banfield J.F."/>
        </authorList>
    </citation>
    <scope>NUCLEOTIDE SEQUENCE [LARGE SCALE GENOMIC DNA]</scope>
</reference>
<evidence type="ECO:0000313" key="3">
    <source>
        <dbReference type="Proteomes" id="UP000034246"/>
    </source>
</evidence>
<dbReference type="InterPro" id="IPR012902">
    <property type="entry name" value="N_methyl_site"/>
</dbReference>
<comment type="caution">
    <text evidence="2">The sequence shown here is derived from an EMBL/GenBank/DDBJ whole genome shotgun (WGS) entry which is preliminary data.</text>
</comment>
<name>A0A0G0R9Z5_9BACT</name>
<keyword evidence="1" id="KW-1133">Transmembrane helix</keyword>
<keyword evidence="1" id="KW-0812">Transmembrane</keyword>
<protein>
    <submittedName>
        <fullName evidence="2">Prokaryotic N-methylation motif domain protein</fullName>
    </submittedName>
</protein>